<evidence type="ECO:0000313" key="3">
    <source>
        <dbReference type="Proteomes" id="UP000540929"/>
    </source>
</evidence>
<evidence type="ECO:0000313" key="1">
    <source>
        <dbReference type="EMBL" id="NYH14479.1"/>
    </source>
</evidence>
<evidence type="ECO:0000313" key="2">
    <source>
        <dbReference type="EMBL" id="NYH27185.1"/>
    </source>
</evidence>
<evidence type="ECO:0000313" key="4">
    <source>
        <dbReference type="Proteomes" id="UP000572540"/>
    </source>
</evidence>
<dbReference type="EMBL" id="JACCAU010000001">
    <property type="protein sequence ID" value="NYH14479.1"/>
    <property type="molecule type" value="Genomic_DNA"/>
</dbReference>
<accession>A0A7Z0AYF1</accession>
<dbReference type="EMBL" id="JACCAS010000002">
    <property type="protein sequence ID" value="NYH27185.1"/>
    <property type="molecule type" value="Genomic_DNA"/>
</dbReference>
<organism evidence="1 4">
    <name type="scientific">Paraburkholderia bryophila</name>
    <dbReference type="NCBI Taxonomy" id="420952"/>
    <lineage>
        <taxon>Bacteria</taxon>
        <taxon>Pseudomonadati</taxon>
        <taxon>Pseudomonadota</taxon>
        <taxon>Betaproteobacteria</taxon>
        <taxon>Burkholderiales</taxon>
        <taxon>Burkholderiaceae</taxon>
        <taxon>Paraburkholderia</taxon>
    </lineage>
</organism>
<reference evidence="3 4" key="1">
    <citation type="submission" date="2020-07" db="EMBL/GenBank/DDBJ databases">
        <title>Exploring microbial biodiversity for novel pathways involved in the catabolism of aromatic compounds derived from lignin.</title>
        <authorList>
            <person name="Elkins J."/>
        </authorList>
    </citation>
    <scope>NUCLEOTIDE SEQUENCE [LARGE SCALE GENOMIC DNA]</scope>
    <source>
        <strain evidence="1 4">H2C3B</strain>
        <strain evidence="2 3">H2C3C</strain>
    </source>
</reference>
<dbReference type="AlphaFoldDB" id="A0A7Z0AYF1"/>
<keyword evidence="3" id="KW-1185">Reference proteome</keyword>
<protein>
    <submittedName>
        <fullName evidence="1">Uncharacterized protein</fullName>
    </submittedName>
</protein>
<gene>
    <name evidence="2" type="ORF">GGD40_006756</name>
    <name evidence="1" type="ORF">GGD41_001707</name>
</gene>
<proteinExistence type="predicted"/>
<name>A0A7Z0AYF1_9BURK</name>
<sequence>MSKGGSPVESGGLRAEPAPLSQLFFSHFTFLRE</sequence>
<dbReference type="Proteomes" id="UP000540929">
    <property type="component" value="Unassembled WGS sequence"/>
</dbReference>
<comment type="caution">
    <text evidence="1">The sequence shown here is derived from an EMBL/GenBank/DDBJ whole genome shotgun (WGS) entry which is preliminary data.</text>
</comment>
<dbReference type="Proteomes" id="UP000572540">
    <property type="component" value="Unassembled WGS sequence"/>
</dbReference>